<evidence type="ECO:0000256" key="17">
    <source>
        <dbReference type="ARBA" id="ARBA00023157"/>
    </source>
</evidence>
<evidence type="ECO:0000256" key="21">
    <source>
        <dbReference type="SAM" id="MobiDB-lite"/>
    </source>
</evidence>
<evidence type="ECO:0000256" key="15">
    <source>
        <dbReference type="ARBA" id="ARBA00023128"/>
    </source>
</evidence>
<keyword evidence="18" id="KW-0676">Redox-active center</keyword>
<evidence type="ECO:0000256" key="1">
    <source>
        <dbReference type="ARBA" id="ARBA00001947"/>
    </source>
</evidence>
<evidence type="ECO:0000256" key="18">
    <source>
        <dbReference type="ARBA" id="ARBA00023284"/>
    </source>
</evidence>
<keyword evidence="7" id="KW-0812">Transmembrane</keyword>
<evidence type="ECO:0000256" key="11">
    <source>
        <dbReference type="ARBA" id="ARBA00022968"/>
    </source>
</evidence>
<organism evidence="23 24">
    <name type="scientific">Zalerion maritima</name>
    <dbReference type="NCBI Taxonomy" id="339359"/>
    <lineage>
        <taxon>Eukaryota</taxon>
        <taxon>Fungi</taxon>
        <taxon>Dikarya</taxon>
        <taxon>Ascomycota</taxon>
        <taxon>Pezizomycotina</taxon>
        <taxon>Sordariomycetes</taxon>
        <taxon>Lulworthiomycetidae</taxon>
        <taxon>Lulworthiales</taxon>
        <taxon>Lulworthiaceae</taxon>
        <taxon>Zalerion</taxon>
    </lineage>
</organism>
<feature type="region of interest" description="Disordered" evidence="21">
    <location>
        <begin position="97"/>
        <end position="150"/>
    </location>
</feature>
<evidence type="ECO:0000313" key="23">
    <source>
        <dbReference type="EMBL" id="KAJ2902532.1"/>
    </source>
</evidence>
<comment type="subcellular location">
    <subcellularLocation>
        <location evidence="3">Mitochondrion inner membrane</location>
        <topology evidence="3">Single-pass type II membrane protein</topology>
        <orientation evidence="3">Intermembrane side</orientation>
    </subcellularLocation>
</comment>
<feature type="compositionally biased region" description="Basic and acidic residues" evidence="21">
    <location>
        <begin position="287"/>
        <end position="306"/>
    </location>
</feature>
<evidence type="ECO:0000313" key="24">
    <source>
        <dbReference type="Proteomes" id="UP001201980"/>
    </source>
</evidence>
<evidence type="ECO:0000256" key="14">
    <source>
        <dbReference type="ARBA" id="ARBA00023010"/>
    </source>
</evidence>
<dbReference type="AlphaFoldDB" id="A0AAD5WUM1"/>
<dbReference type="PANTHER" id="PTHR21622:SF0">
    <property type="entry name" value="COILED-COIL-HELIX-COILED-COIL-HELIX DOMAIN CONTAINING 4"/>
    <property type="match status" value="1"/>
</dbReference>
<dbReference type="GO" id="GO:0005743">
    <property type="term" value="C:mitochondrial inner membrane"/>
    <property type="evidence" value="ECO:0007669"/>
    <property type="project" value="UniProtKB-SubCell"/>
</dbReference>
<sequence length="306" mass="33043">MYRTAIRAVPRVAPRTLPRSSVRFTSSASTGKKGTWRGTALRWGAAIGALYWYNTSTLFQEDPNPTKTVPPPPQFSDDDATTVEAVVANKRKEAEAKALARRKALEQEAKSKPTDSSPKAETEDNNASENEGGMGDLEGEADKQGAFDPETGEINWDCPCLGGMADGPCGEEFKAAFSCFVYSEDEPKGINCIEKFQGMQDCFRKYPEIYGEELADDEEGEIPPPDSAESEDKSVAKTAADKAVAPEKKEATSSSSPDAKPTEEEAPMAPTKTEPTVPSSNKATPAVKDEAPLKSHRPKDPMRDAS</sequence>
<evidence type="ECO:0000256" key="3">
    <source>
        <dbReference type="ARBA" id="ARBA00004164"/>
    </source>
</evidence>
<proteinExistence type="predicted"/>
<dbReference type="InterPro" id="IPR039289">
    <property type="entry name" value="CHCHD4"/>
</dbReference>
<dbReference type="EMBL" id="JAKWBI020000110">
    <property type="protein sequence ID" value="KAJ2902532.1"/>
    <property type="molecule type" value="Genomic_DNA"/>
</dbReference>
<dbReference type="Pfam" id="PF06747">
    <property type="entry name" value="CHCH"/>
    <property type="match status" value="1"/>
</dbReference>
<feature type="compositionally biased region" description="Polar residues" evidence="21">
    <location>
        <begin position="273"/>
        <end position="283"/>
    </location>
</feature>
<dbReference type="PANTHER" id="PTHR21622">
    <property type="entry name" value="COILED-COIL-HELIX-COILED-COIL-HELIX DOMAIN CONTAINING 4"/>
    <property type="match status" value="1"/>
</dbReference>
<keyword evidence="16" id="KW-0472">Membrane</keyword>
<comment type="function">
    <text evidence="19">Required for the import and folding of small cysteine-containing proteins (small Tim) in the mitochondrial intermembrane space (IMS). Forms a redox cycle with ERV1 that involves a disulfide relay system. Precursor proteins to be imported into the IMS are translocated in their reduced form into the mitochondria. The oxidized form of MIA40 forms a transient intermolecular disulfide bridge with the reduced precursor protein, resulting in oxidation of the precursor protein that now contains an intramolecular disulfide bond and is able to undergo folding in the IMS.</text>
</comment>
<protein>
    <recommendedName>
        <fullName evidence="5">Mitochondrial intermembrane space import and assembly protein 40</fullName>
    </recommendedName>
    <alternativeName>
        <fullName evidence="20">Mitochondrial import inner membrane translocase TIM40</fullName>
    </alternativeName>
</protein>
<dbReference type="GO" id="GO:0005758">
    <property type="term" value="C:mitochondrial intermembrane space"/>
    <property type="evidence" value="ECO:0007669"/>
    <property type="project" value="TreeGrafter"/>
</dbReference>
<dbReference type="Proteomes" id="UP001201980">
    <property type="component" value="Unassembled WGS sequence"/>
</dbReference>
<evidence type="ECO:0000256" key="13">
    <source>
        <dbReference type="ARBA" id="ARBA00023002"/>
    </source>
</evidence>
<evidence type="ECO:0000256" key="12">
    <source>
        <dbReference type="ARBA" id="ARBA00022989"/>
    </source>
</evidence>
<dbReference type="InterPro" id="IPR010625">
    <property type="entry name" value="CHCH"/>
</dbReference>
<keyword evidence="14" id="KW-0811">Translocation</keyword>
<keyword evidence="15" id="KW-0496">Mitochondrion</keyword>
<comment type="cofactor">
    <cofactor evidence="1">
        <name>Zn(2+)</name>
        <dbReference type="ChEBI" id="CHEBI:29105"/>
    </cofactor>
</comment>
<evidence type="ECO:0000256" key="4">
    <source>
        <dbReference type="ARBA" id="ARBA00011245"/>
    </source>
</evidence>
<dbReference type="GO" id="GO:0045041">
    <property type="term" value="P:protein import into mitochondrial intermembrane space"/>
    <property type="evidence" value="ECO:0007669"/>
    <property type="project" value="InterPro"/>
</dbReference>
<reference evidence="23" key="1">
    <citation type="submission" date="2022-07" db="EMBL/GenBank/DDBJ databases">
        <title>Draft genome sequence of Zalerion maritima ATCC 34329, a (micro)plastics degrading marine fungus.</title>
        <authorList>
            <person name="Paco A."/>
            <person name="Goncalves M.F.M."/>
            <person name="Rocha-Santos T.A.P."/>
            <person name="Alves A."/>
        </authorList>
    </citation>
    <scope>NUCLEOTIDE SEQUENCE</scope>
    <source>
        <strain evidence="23">ATCC 34329</strain>
    </source>
</reference>
<evidence type="ECO:0000256" key="8">
    <source>
        <dbReference type="ARBA" id="ARBA00022792"/>
    </source>
</evidence>
<comment type="subunit">
    <text evidence="4">Monomer.</text>
</comment>
<keyword evidence="10" id="KW-0809">Transit peptide</keyword>
<evidence type="ECO:0000256" key="19">
    <source>
        <dbReference type="ARBA" id="ARBA00024980"/>
    </source>
</evidence>
<evidence type="ECO:0000256" key="9">
    <source>
        <dbReference type="ARBA" id="ARBA00022927"/>
    </source>
</evidence>
<keyword evidence="6" id="KW-0813">Transport</keyword>
<dbReference type="GO" id="GO:0015035">
    <property type="term" value="F:protein-disulfide reductase activity"/>
    <property type="evidence" value="ECO:0007669"/>
    <property type="project" value="InterPro"/>
</dbReference>
<feature type="compositionally biased region" description="Basic and acidic residues" evidence="21">
    <location>
        <begin position="97"/>
        <end position="122"/>
    </location>
</feature>
<keyword evidence="12" id="KW-1133">Transmembrane helix</keyword>
<keyword evidence="11" id="KW-0735">Signal-anchor</keyword>
<evidence type="ECO:0000256" key="20">
    <source>
        <dbReference type="ARBA" id="ARBA00033150"/>
    </source>
</evidence>
<evidence type="ECO:0000256" key="7">
    <source>
        <dbReference type="ARBA" id="ARBA00022692"/>
    </source>
</evidence>
<evidence type="ECO:0000256" key="6">
    <source>
        <dbReference type="ARBA" id="ARBA00022448"/>
    </source>
</evidence>
<evidence type="ECO:0000259" key="22">
    <source>
        <dbReference type="Pfam" id="PF06747"/>
    </source>
</evidence>
<keyword evidence="13" id="KW-0560">Oxidoreductase</keyword>
<evidence type="ECO:0000256" key="16">
    <source>
        <dbReference type="ARBA" id="ARBA00023136"/>
    </source>
</evidence>
<comment type="caution">
    <text evidence="23">The sequence shown here is derived from an EMBL/GenBank/DDBJ whole genome shotgun (WGS) entry which is preliminary data.</text>
</comment>
<dbReference type="PROSITE" id="PS51808">
    <property type="entry name" value="CHCH"/>
    <property type="match status" value="1"/>
</dbReference>
<keyword evidence="8" id="KW-0999">Mitochondrion inner membrane</keyword>
<accession>A0AAD5WUM1</accession>
<feature type="region of interest" description="Disordered" evidence="21">
    <location>
        <begin position="213"/>
        <end position="306"/>
    </location>
</feature>
<keyword evidence="24" id="KW-1185">Reference proteome</keyword>
<gene>
    <name evidence="23" type="ORF">MKZ38_000497</name>
</gene>
<feature type="domain" description="CHCH" evidence="22">
    <location>
        <begin position="169"/>
        <end position="205"/>
    </location>
</feature>
<dbReference type="FunFam" id="1.10.287.2900:FF:000002">
    <property type="entry name" value="Mitochondrial intermembrane space import and assembly protein"/>
    <property type="match status" value="1"/>
</dbReference>
<comment type="cofactor">
    <cofactor evidence="2">
        <name>Cu(2+)</name>
        <dbReference type="ChEBI" id="CHEBI:29036"/>
    </cofactor>
</comment>
<evidence type="ECO:0000256" key="2">
    <source>
        <dbReference type="ARBA" id="ARBA00001973"/>
    </source>
</evidence>
<name>A0AAD5WUM1_9PEZI</name>
<evidence type="ECO:0000256" key="5">
    <source>
        <dbReference type="ARBA" id="ARBA00013714"/>
    </source>
</evidence>
<dbReference type="Gene3D" id="1.10.287.2900">
    <property type="match status" value="1"/>
</dbReference>
<keyword evidence="9" id="KW-0653">Protein transport</keyword>
<keyword evidence="17" id="KW-1015">Disulfide bond</keyword>
<evidence type="ECO:0000256" key="10">
    <source>
        <dbReference type="ARBA" id="ARBA00022946"/>
    </source>
</evidence>